<keyword evidence="5 10" id="KW-0547">Nucleotide-binding</keyword>
<keyword evidence="7" id="KW-0460">Magnesium</keyword>
<dbReference type="Proteomes" id="UP000032803">
    <property type="component" value="Chromosome I"/>
</dbReference>
<dbReference type="InterPro" id="IPR011761">
    <property type="entry name" value="ATP-grasp"/>
</dbReference>
<dbReference type="InterPro" id="IPR013651">
    <property type="entry name" value="ATP-grasp_RimK-type"/>
</dbReference>
<comment type="cofactor">
    <cofactor evidence="2">
        <name>Mg(2+)</name>
        <dbReference type="ChEBI" id="CHEBI:18420"/>
    </cofactor>
</comment>
<dbReference type="PANTHER" id="PTHR21621">
    <property type="entry name" value="RIBOSOMAL PROTEIN S6 MODIFICATION PROTEIN"/>
    <property type="match status" value="1"/>
</dbReference>
<dbReference type="KEGG" id="lha:LHA_0303"/>
<gene>
    <name evidence="12" type="ORF">LHA_0303</name>
</gene>
<evidence type="ECO:0000256" key="6">
    <source>
        <dbReference type="ARBA" id="ARBA00022840"/>
    </source>
</evidence>
<evidence type="ECO:0000256" key="2">
    <source>
        <dbReference type="ARBA" id="ARBA00001946"/>
    </source>
</evidence>
<organism evidence="12 13">
    <name type="scientific">Legionella hackeliae</name>
    <dbReference type="NCBI Taxonomy" id="449"/>
    <lineage>
        <taxon>Bacteria</taxon>
        <taxon>Pseudomonadati</taxon>
        <taxon>Pseudomonadota</taxon>
        <taxon>Gammaproteobacteria</taxon>
        <taxon>Legionellales</taxon>
        <taxon>Legionellaceae</taxon>
        <taxon>Legionella</taxon>
    </lineage>
</organism>
<dbReference type="GO" id="GO:0046872">
    <property type="term" value="F:metal ion binding"/>
    <property type="evidence" value="ECO:0007669"/>
    <property type="project" value="UniProtKB-KW"/>
</dbReference>
<dbReference type="Gene3D" id="3.30.1490.20">
    <property type="entry name" value="ATP-grasp fold, A domain"/>
    <property type="match status" value="1"/>
</dbReference>
<dbReference type="RefSeq" id="WP_045104951.1">
    <property type="nucleotide sequence ID" value="NZ_LN681225.1"/>
</dbReference>
<keyword evidence="8" id="KW-0648">Protein biosynthesis</keyword>
<keyword evidence="6 10" id="KW-0067">ATP-binding</keyword>
<name>A0A0A8UQN4_LEGHA</name>
<evidence type="ECO:0000259" key="11">
    <source>
        <dbReference type="PROSITE" id="PS50975"/>
    </source>
</evidence>
<dbReference type="InterPro" id="IPR004666">
    <property type="entry name" value="Rp_bS6_RimK/Lys_biosynth_LsyX"/>
</dbReference>
<reference evidence="13" key="1">
    <citation type="submission" date="2014-09" db="EMBL/GenBank/DDBJ databases">
        <authorList>
            <person name="Gomez-Valero L."/>
        </authorList>
    </citation>
    <scope>NUCLEOTIDE SEQUENCE [LARGE SCALE GENOMIC DNA]</scope>
    <source>
        <strain evidence="13">ATCC35250</strain>
    </source>
</reference>
<dbReference type="Pfam" id="PF18030">
    <property type="entry name" value="Rimk_N"/>
    <property type="match status" value="1"/>
</dbReference>
<dbReference type="OrthoDB" id="3865600at2"/>
<evidence type="ECO:0000256" key="1">
    <source>
        <dbReference type="ARBA" id="ARBA00001936"/>
    </source>
</evidence>
<dbReference type="GO" id="GO:0005524">
    <property type="term" value="F:ATP binding"/>
    <property type="evidence" value="ECO:0007669"/>
    <property type="project" value="UniProtKB-UniRule"/>
</dbReference>
<dbReference type="PATRIC" id="fig|449.7.peg.1004"/>
<dbReference type="InterPro" id="IPR013815">
    <property type="entry name" value="ATP_grasp_subdomain_1"/>
</dbReference>
<keyword evidence="4" id="KW-0479">Metal-binding</keyword>
<evidence type="ECO:0000256" key="8">
    <source>
        <dbReference type="ARBA" id="ARBA00022917"/>
    </source>
</evidence>
<sequence>MKGWILYKRNLEELSSNDHGVNRLLSAAAELNIELDVYKPEQFELVVTKEDMKSILLDGSRVALPDFLMPRLGAETSYFALAIIRQLEKSGVYTCNNASAVETVRDKMLLSQLFAQSDLPFPKTMLVKFPVPVSVVEREIGFPLVIKNISGARGIGIHLCESANSFRDLMELIASHSGNHQMILQEFVSTSYGRDLRVFVLGGRVIGCMQRTAKDSFKANYSLGGEVNPYRVSAEIEQLAISCAQLLNLEIAGIDLLFAEQGFKICEANSSPGFKGMELATGNDIAIQILQYIIGAVQKRNHY</sequence>
<evidence type="ECO:0000256" key="4">
    <source>
        <dbReference type="ARBA" id="ARBA00022723"/>
    </source>
</evidence>
<dbReference type="STRING" id="449.LHA_0303"/>
<keyword evidence="9" id="KW-0464">Manganese</keyword>
<proteinExistence type="predicted"/>
<dbReference type="EMBL" id="LN681225">
    <property type="protein sequence ID" value="CEK09412.1"/>
    <property type="molecule type" value="Genomic_DNA"/>
</dbReference>
<evidence type="ECO:0000256" key="7">
    <source>
        <dbReference type="ARBA" id="ARBA00022842"/>
    </source>
</evidence>
<dbReference type="GO" id="GO:0005737">
    <property type="term" value="C:cytoplasm"/>
    <property type="evidence" value="ECO:0007669"/>
    <property type="project" value="TreeGrafter"/>
</dbReference>
<evidence type="ECO:0000313" key="12">
    <source>
        <dbReference type="EMBL" id="CEK09412.1"/>
    </source>
</evidence>
<keyword evidence="3 12" id="KW-0436">Ligase</keyword>
<dbReference type="AlphaFoldDB" id="A0A0A8UQN4"/>
<protein>
    <submittedName>
        <fullName evidence="12">Alpha-L-glutamate ligases, RimK family</fullName>
    </submittedName>
</protein>
<evidence type="ECO:0000256" key="9">
    <source>
        <dbReference type="ARBA" id="ARBA00023211"/>
    </source>
</evidence>
<feature type="domain" description="ATP-grasp" evidence="11">
    <location>
        <begin position="111"/>
        <end position="294"/>
    </location>
</feature>
<accession>A0A0A8UQN4</accession>
<dbReference type="Gene3D" id="3.40.50.20">
    <property type="match status" value="1"/>
</dbReference>
<dbReference type="FunFam" id="3.30.470.20:FF:000058">
    <property type="entry name" value="Alpha-aminoadipate--LysW ligase LysX protein"/>
    <property type="match status" value="1"/>
</dbReference>
<dbReference type="SUPFAM" id="SSF56059">
    <property type="entry name" value="Glutathione synthetase ATP-binding domain-like"/>
    <property type="match status" value="1"/>
</dbReference>
<dbReference type="PROSITE" id="PS50975">
    <property type="entry name" value="ATP_GRASP"/>
    <property type="match status" value="1"/>
</dbReference>
<dbReference type="HOGENOM" id="CLU_054353_0_2_6"/>
<dbReference type="Pfam" id="PF08443">
    <property type="entry name" value="RimK"/>
    <property type="match status" value="1"/>
</dbReference>
<dbReference type="NCBIfam" id="TIGR00768">
    <property type="entry name" value="rimK_fam"/>
    <property type="match status" value="1"/>
</dbReference>
<dbReference type="PANTHER" id="PTHR21621:SF2">
    <property type="entry name" value="COENZYME GAMMA-F420-2:ALPHA-L-GLUTAMATE LIGASE"/>
    <property type="match status" value="1"/>
</dbReference>
<evidence type="ECO:0000256" key="3">
    <source>
        <dbReference type="ARBA" id="ARBA00022598"/>
    </source>
</evidence>
<dbReference type="GO" id="GO:0043774">
    <property type="term" value="F:coenzyme F420-2 alpha-glutamyl ligase activity"/>
    <property type="evidence" value="ECO:0007669"/>
    <property type="project" value="TreeGrafter"/>
</dbReference>
<dbReference type="InterPro" id="IPR041107">
    <property type="entry name" value="Rimk_N"/>
</dbReference>
<dbReference type="Gene3D" id="3.30.470.20">
    <property type="entry name" value="ATP-grasp fold, B domain"/>
    <property type="match status" value="1"/>
</dbReference>
<keyword evidence="13" id="KW-1185">Reference proteome</keyword>
<evidence type="ECO:0000256" key="10">
    <source>
        <dbReference type="PROSITE-ProRule" id="PRU00409"/>
    </source>
</evidence>
<evidence type="ECO:0000256" key="5">
    <source>
        <dbReference type="ARBA" id="ARBA00022741"/>
    </source>
</evidence>
<evidence type="ECO:0000313" key="13">
    <source>
        <dbReference type="Proteomes" id="UP000032803"/>
    </source>
</evidence>
<dbReference type="GO" id="GO:0006412">
    <property type="term" value="P:translation"/>
    <property type="evidence" value="ECO:0007669"/>
    <property type="project" value="UniProtKB-KW"/>
</dbReference>
<comment type="cofactor">
    <cofactor evidence="1">
        <name>Mn(2+)</name>
        <dbReference type="ChEBI" id="CHEBI:29035"/>
    </cofactor>
</comment>